<gene>
    <name evidence="2" type="ORF">FOA19_00665</name>
</gene>
<comment type="caution">
    <text evidence="2">The sequence shown here is derived from an EMBL/GenBank/DDBJ whole genome shotgun (WGS) entry which is preliminary data.</text>
</comment>
<dbReference type="InterPro" id="IPR000182">
    <property type="entry name" value="GNAT_dom"/>
</dbReference>
<dbReference type="Proteomes" id="UP000324133">
    <property type="component" value="Unassembled WGS sequence"/>
</dbReference>
<dbReference type="Pfam" id="PF13302">
    <property type="entry name" value="Acetyltransf_3"/>
    <property type="match status" value="1"/>
</dbReference>
<evidence type="ECO:0000259" key="1">
    <source>
        <dbReference type="PROSITE" id="PS51186"/>
    </source>
</evidence>
<name>A0A5B6TFR2_9BACT</name>
<sequence length="181" mass="20908">MSFEIQPVLENEKVALYPLREEDFEALYTTASDPKIWEQHPNKDRWRKDVFRTFFEGAMQSRGAFRIVDKSTGDTIGSTRFYGFNQQDNSILIGYTFYATSCWGKGINQAVKAMMLDYIFQFVSKVFFHIGAKNTRSQIAIGRVGAEKVAEEEVAYFGEASQLNFVYEITKEKWETLKADK</sequence>
<proteinExistence type="predicted"/>
<dbReference type="PANTHER" id="PTHR43610:SF1">
    <property type="entry name" value="N-ACETYLTRANSFERASE DOMAIN-CONTAINING PROTEIN"/>
    <property type="match status" value="1"/>
</dbReference>
<dbReference type="AlphaFoldDB" id="A0A5B6TFR2"/>
<accession>A0A5B6TFR2</accession>
<dbReference type="SUPFAM" id="SSF55729">
    <property type="entry name" value="Acyl-CoA N-acyltransferases (Nat)"/>
    <property type="match status" value="1"/>
</dbReference>
<dbReference type="Gene3D" id="3.40.630.30">
    <property type="match status" value="1"/>
</dbReference>
<feature type="domain" description="N-acetyltransferase" evidence="1">
    <location>
        <begin position="14"/>
        <end position="172"/>
    </location>
</feature>
<dbReference type="InterPro" id="IPR016181">
    <property type="entry name" value="Acyl_CoA_acyltransferase"/>
</dbReference>
<dbReference type="PANTHER" id="PTHR43610">
    <property type="entry name" value="BLL6696 PROTEIN"/>
    <property type="match status" value="1"/>
</dbReference>
<organism evidence="2 3">
    <name type="scientific">Rufibacter hautae</name>
    <dbReference type="NCBI Taxonomy" id="2595005"/>
    <lineage>
        <taxon>Bacteria</taxon>
        <taxon>Pseudomonadati</taxon>
        <taxon>Bacteroidota</taxon>
        <taxon>Cytophagia</taxon>
        <taxon>Cytophagales</taxon>
        <taxon>Hymenobacteraceae</taxon>
        <taxon>Rufibacter</taxon>
    </lineage>
</organism>
<dbReference type="EMBL" id="VKKY01000001">
    <property type="protein sequence ID" value="KAA3439231.1"/>
    <property type="molecule type" value="Genomic_DNA"/>
</dbReference>
<dbReference type="RefSeq" id="WP_149088876.1">
    <property type="nucleotide sequence ID" value="NZ_VKKY01000001.1"/>
</dbReference>
<evidence type="ECO:0000313" key="3">
    <source>
        <dbReference type="Proteomes" id="UP000324133"/>
    </source>
</evidence>
<reference evidence="2 3" key="1">
    <citation type="submission" date="2019-07" db="EMBL/GenBank/DDBJ databases">
        <title>Rufibacter sp. nov., isolated from lake sediment.</title>
        <authorList>
            <person name="Qu J.-H."/>
        </authorList>
    </citation>
    <scope>NUCLEOTIDE SEQUENCE [LARGE SCALE GENOMIC DNA]</scope>
    <source>
        <strain evidence="2 3">NBS58-1</strain>
    </source>
</reference>
<dbReference type="PROSITE" id="PS51186">
    <property type="entry name" value="GNAT"/>
    <property type="match status" value="1"/>
</dbReference>
<dbReference type="OrthoDB" id="9795199at2"/>
<protein>
    <submittedName>
        <fullName evidence="2">GNAT family N-acetyltransferase</fullName>
    </submittedName>
</protein>
<dbReference type="GO" id="GO:0016747">
    <property type="term" value="F:acyltransferase activity, transferring groups other than amino-acyl groups"/>
    <property type="evidence" value="ECO:0007669"/>
    <property type="project" value="InterPro"/>
</dbReference>
<keyword evidence="3" id="KW-1185">Reference proteome</keyword>
<evidence type="ECO:0000313" key="2">
    <source>
        <dbReference type="EMBL" id="KAA3439231.1"/>
    </source>
</evidence>
<keyword evidence="2" id="KW-0808">Transferase</keyword>